<dbReference type="InterPro" id="IPR006624">
    <property type="entry name" value="Beta-propeller_rpt_TECPR"/>
</dbReference>
<dbReference type="OrthoDB" id="628167at2"/>
<dbReference type="Pfam" id="PF19193">
    <property type="entry name" value="Tectonin"/>
    <property type="match status" value="1"/>
</dbReference>
<dbReference type="PANTHER" id="PTHR48171">
    <property type="entry name" value="DUF946 FAMILY PROTEIN"/>
    <property type="match status" value="1"/>
</dbReference>
<accession>A0A5S9ITQ1</accession>
<dbReference type="AlphaFoldDB" id="A0A5S9ITQ1"/>
<gene>
    <name evidence="1" type="ORF">UABAM_06179</name>
</gene>
<protein>
    <recommendedName>
        <fullName evidence="3">DUF946 domain-containing protein</fullName>
    </recommendedName>
</protein>
<dbReference type="InterPro" id="IPR009291">
    <property type="entry name" value="Vps62"/>
</dbReference>
<evidence type="ECO:0000313" key="2">
    <source>
        <dbReference type="Proteomes" id="UP000326354"/>
    </source>
</evidence>
<dbReference type="EMBL" id="AP019860">
    <property type="protein sequence ID" value="BBM87764.1"/>
    <property type="molecule type" value="Genomic_DNA"/>
</dbReference>
<sequence length="556" mass="63052">MMKNLWVFFLVLPLCFAQDVSQLKRVPGKLIQISSGKTAWGVNENNKVFCWYNSYWQKMPGSFTQVATGRDGTVCALGTDNRVHIWRNKYYAWELLSDEEVTFIAVGGKKHIWAISKSNSALEWDASQNMWIEYPIAVNSISVGSDGFVWASAIQEGSLFLQDGAWQQIRADFREIIVDDGRNLWALDEENGVFRLQNGSWIQIFPPALECLSVANGKAWGISSSGEIYRFRSPVFMAESDESITPIEQTPWTWEELNEVANRYLPYLHMCTEDPFHPSSVAWLLDRVSLVKKQNNTETTVAQPPYTKEELAKITKVQKGALYYPQINGTDAKSGDISSAKIYVNAKRMNSFQDYTDIQYWFFYPYNGSGTLTIFGEIVPVSLFGAHQGDWEHITVRVHNTTRKVKAVYFSQHAGGEWIFDLNKITWRDGRPVVFSSKHGHASYPKVGLNKQAFLDVGLVNKTNRGPLLDASGRMEIIGVWNELQAHVVEPEWLDFPYDWGAPRPPYSKELLYESFPQVPKWSIDLVAPILKEVWTKIVSGGPSGPKQKGSWSGAE</sequence>
<organism evidence="1 2">
    <name type="scientific">Uabimicrobium amorphum</name>
    <dbReference type="NCBI Taxonomy" id="2596890"/>
    <lineage>
        <taxon>Bacteria</taxon>
        <taxon>Pseudomonadati</taxon>
        <taxon>Planctomycetota</taxon>
        <taxon>Candidatus Uabimicrobiia</taxon>
        <taxon>Candidatus Uabimicrobiales</taxon>
        <taxon>Candidatus Uabimicrobiaceae</taxon>
        <taxon>Candidatus Uabimicrobium</taxon>
    </lineage>
</organism>
<dbReference type="Pfam" id="PF06101">
    <property type="entry name" value="Vps62"/>
    <property type="match status" value="1"/>
</dbReference>
<keyword evidence="2" id="KW-1185">Reference proteome</keyword>
<dbReference type="Gene3D" id="2.130.10.30">
    <property type="entry name" value="Regulator of chromosome condensation 1/beta-lactamase-inhibitor protein II"/>
    <property type="match status" value="1"/>
</dbReference>
<reference evidence="1 2" key="1">
    <citation type="submission" date="2019-08" db="EMBL/GenBank/DDBJ databases">
        <title>Complete genome sequence of Candidatus Uab amorphum.</title>
        <authorList>
            <person name="Shiratori T."/>
            <person name="Suzuki S."/>
            <person name="Kakizawa Y."/>
            <person name="Ishida K."/>
        </authorList>
    </citation>
    <scope>NUCLEOTIDE SEQUENCE [LARGE SCALE GENOMIC DNA]</scope>
    <source>
        <strain evidence="1 2">SRT547</strain>
    </source>
</reference>
<dbReference type="SMART" id="SM00706">
    <property type="entry name" value="TECPR"/>
    <property type="match status" value="5"/>
</dbReference>
<dbReference type="SUPFAM" id="SSF101898">
    <property type="entry name" value="NHL repeat"/>
    <property type="match status" value="1"/>
</dbReference>
<dbReference type="RefSeq" id="WP_151971766.1">
    <property type="nucleotide sequence ID" value="NZ_AP019860.1"/>
</dbReference>
<dbReference type="Proteomes" id="UP000326354">
    <property type="component" value="Chromosome"/>
</dbReference>
<evidence type="ECO:0008006" key="3">
    <source>
        <dbReference type="Google" id="ProtNLM"/>
    </source>
</evidence>
<dbReference type="InterPro" id="IPR009091">
    <property type="entry name" value="RCC1/BLIP-II"/>
</dbReference>
<name>A0A5S9ITQ1_UABAM</name>
<dbReference type="PANTHER" id="PTHR48171:SF1">
    <property type="entry name" value="VACUOLAR PROTEIN SORTING-ASSOCIATED PROTEIN 62"/>
    <property type="match status" value="1"/>
</dbReference>
<proteinExistence type="predicted"/>
<evidence type="ECO:0000313" key="1">
    <source>
        <dbReference type="EMBL" id="BBM87764.1"/>
    </source>
</evidence>
<dbReference type="KEGG" id="uam:UABAM_06179"/>